<feature type="compositionally biased region" description="Polar residues" evidence="2">
    <location>
        <begin position="390"/>
        <end position="412"/>
    </location>
</feature>
<feature type="region of interest" description="Disordered" evidence="2">
    <location>
        <begin position="148"/>
        <end position="174"/>
    </location>
</feature>
<evidence type="ECO:0000313" key="4">
    <source>
        <dbReference type="EMBL" id="PIK34689.1"/>
    </source>
</evidence>
<dbReference type="STRING" id="307972.A0A2G8JG51"/>
<keyword evidence="3" id="KW-0812">Transmembrane</keyword>
<dbReference type="AlphaFoldDB" id="A0A2G8JG51"/>
<sequence>MKCPSVQYSTAVCLEGLKQFYELILVKFLTFFVVYIKSAALILHHDRRQHYKLTTGFLATLQIFCAVLIILNFLLWSEATLKEAAVVWFCTAFLFLIGACAGFIHSVSIALGLTKTSSEVVVVACGDVNTKTSKSLRLKSFNSQNLAGKKKELGRDEEKREAGSSEDEVPPQEVQANRYPAESLRSLQVFFSNNENTPTDKSTRNTTDRQSSLQDTQTRHRPKRKDEKRGKNDLTETGDVDTLAEGYSSGYRSESSEDPEENMIPAYGSGNTRTEFRHSPRSPYITAGFSNENRITDRGTKSKTKKKKKNDTIAIDDMVAIVLSSLNKSGSSEHSEELEHSTGASYVASASYHRGPRTKRNQIIGKEPPHLSSPRKPKTDNKWKKLPAKESQNQLIQSPHKSLGQHGSTSLLTPEEQNQRNEEEEEASRDNIGRNIGRNNDDVIKQLDISSSGRIEASIETLKPVELLPSRTIRIQHQMKQLKGLHQAHLEDRRLAEEEAKRLAEERARWLAAEEARRIAEEEARRRLAEEEARRLAEEAKRLAEERARQLAAEEARRLAEERARRLAEEEARRLAVEEAARRLAEEKAAKLAQEKADKLAQEKAAKLAQERAAKLVEEKAAKLAEEEAAKLAQEKAAKLAEERAAKLAEEEAAKLAQEKAAKLAEERAAKLVEERAAKLVEEKAAKLAEEKAAKLAEERAAKLVEERAAKLVEERAAKLADERAAKLVEEKAAKLVEERATKLVEERAAKLAEEEAAKLAEEKAAKLVEEKAAKLAEERAAKLA</sequence>
<keyword evidence="3" id="KW-0472">Membrane</keyword>
<reference evidence="4 5" key="1">
    <citation type="journal article" date="2017" name="PLoS Biol.">
        <title>The sea cucumber genome provides insights into morphological evolution and visceral regeneration.</title>
        <authorList>
            <person name="Zhang X."/>
            <person name="Sun L."/>
            <person name="Yuan J."/>
            <person name="Sun Y."/>
            <person name="Gao Y."/>
            <person name="Zhang L."/>
            <person name="Li S."/>
            <person name="Dai H."/>
            <person name="Hamel J.F."/>
            <person name="Liu C."/>
            <person name="Yu Y."/>
            <person name="Liu S."/>
            <person name="Lin W."/>
            <person name="Guo K."/>
            <person name="Jin S."/>
            <person name="Xu P."/>
            <person name="Storey K.B."/>
            <person name="Huan P."/>
            <person name="Zhang T."/>
            <person name="Zhou Y."/>
            <person name="Zhang J."/>
            <person name="Lin C."/>
            <person name="Li X."/>
            <person name="Xing L."/>
            <person name="Huo D."/>
            <person name="Sun M."/>
            <person name="Wang L."/>
            <person name="Mercier A."/>
            <person name="Li F."/>
            <person name="Yang H."/>
            <person name="Xiang J."/>
        </authorList>
    </citation>
    <scope>NUCLEOTIDE SEQUENCE [LARGE SCALE GENOMIC DNA]</scope>
    <source>
        <strain evidence="4">Shaxun</strain>
        <tissue evidence="4">Muscle</tissue>
    </source>
</reference>
<feature type="region of interest" description="Disordered" evidence="2">
    <location>
        <begin position="193"/>
        <end position="311"/>
    </location>
</feature>
<evidence type="ECO:0000256" key="2">
    <source>
        <dbReference type="SAM" id="MobiDB-lite"/>
    </source>
</evidence>
<evidence type="ECO:0000256" key="3">
    <source>
        <dbReference type="SAM" id="Phobius"/>
    </source>
</evidence>
<name>A0A2G8JG51_STIJA</name>
<feature type="compositionally biased region" description="Basic and acidic residues" evidence="2">
    <location>
        <begin position="331"/>
        <end position="340"/>
    </location>
</feature>
<feature type="region of interest" description="Disordered" evidence="2">
    <location>
        <begin position="327"/>
        <end position="438"/>
    </location>
</feature>
<feature type="compositionally biased region" description="Basic and acidic residues" evidence="2">
    <location>
        <begin position="224"/>
        <end position="234"/>
    </location>
</feature>
<dbReference type="Proteomes" id="UP000230750">
    <property type="component" value="Unassembled WGS sequence"/>
</dbReference>
<dbReference type="EMBL" id="MRZV01002103">
    <property type="protein sequence ID" value="PIK34689.1"/>
    <property type="molecule type" value="Genomic_DNA"/>
</dbReference>
<comment type="caution">
    <text evidence="4">The sequence shown here is derived from an EMBL/GenBank/DDBJ whole genome shotgun (WGS) entry which is preliminary data.</text>
</comment>
<feature type="transmembrane region" description="Helical" evidence="3">
    <location>
        <begin position="86"/>
        <end position="111"/>
    </location>
</feature>
<keyword evidence="3" id="KW-1133">Transmembrane helix</keyword>
<gene>
    <name evidence="4" type="ORF">BSL78_28486</name>
</gene>
<proteinExistence type="predicted"/>
<feature type="transmembrane region" description="Helical" evidence="3">
    <location>
        <begin position="55"/>
        <end position="74"/>
    </location>
</feature>
<feature type="compositionally biased region" description="Basic and acidic residues" evidence="2">
    <location>
        <begin position="149"/>
        <end position="163"/>
    </location>
</feature>
<accession>A0A2G8JG51</accession>
<evidence type="ECO:0000256" key="1">
    <source>
        <dbReference type="SAM" id="Coils"/>
    </source>
</evidence>
<organism evidence="4 5">
    <name type="scientific">Stichopus japonicus</name>
    <name type="common">Sea cucumber</name>
    <dbReference type="NCBI Taxonomy" id="307972"/>
    <lineage>
        <taxon>Eukaryota</taxon>
        <taxon>Metazoa</taxon>
        <taxon>Echinodermata</taxon>
        <taxon>Eleutherozoa</taxon>
        <taxon>Echinozoa</taxon>
        <taxon>Holothuroidea</taxon>
        <taxon>Aspidochirotacea</taxon>
        <taxon>Aspidochirotida</taxon>
        <taxon>Stichopodidae</taxon>
        <taxon>Apostichopus</taxon>
    </lineage>
</organism>
<feature type="coiled-coil region" evidence="1">
    <location>
        <begin position="486"/>
        <end position="707"/>
    </location>
</feature>
<keyword evidence="1" id="KW-0175">Coiled coil</keyword>
<feature type="coiled-coil region" evidence="1">
    <location>
        <begin position="743"/>
        <end position="779"/>
    </location>
</feature>
<evidence type="ECO:0000313" key="5">
    <source>
        <dbReference type="Proteomes" id="UP000230750"/>
    </source>
</evidence>
<keyword evidence="5" id="KW-1185">Reference proteome</keyword>
<protein>
    <submittedName>
        <fullName evidence="4">Uncharacterized protein</fullName>
    </submittedName>
</protein>
<feature type="transmembrane region" description="Helical" evidence="3">
    <location>
        <begin position="24"/>
        <end position="43"/>
    </location>
</feature>